<evidence type="ECO:0000313" key="1">
    <source>
        <dbReference type="EMBL" id="QIE86113.1"/>
    </source>
</evidence>
<dbReference type="EMBL" id="CP049140">
    <property type="protein sequence ID" value="QIE86113.1"/>
    <property type="molecule type" value="Genomic_DNA"/>
</dbReference>
<gene>
    <name evidence="1" type="ORF">G5B91_07480</name>
</gene>
<proteinExistence type="predicted"/>
<dbReference type="AlphaFoldDB" id="A0A6G6IT39"/>
<reference evidence="1 2" key="1">
    <citation type="submission" date="2020-02" db="EMBL/GenBank/DDBJ databases">
        <title>Integrative conjugative elements (ICEs) and plasmids drive adaptation of Pseudomonas nitroreducens strain HBP1 to wastewater environment.</title>
        <authorList>
            <person name="Sentchilo V."/>
            <person name="Carraro N."/>
            <person name="Bertelli C."/>
            <person name="van der Meer J.R."/>
        </authorList>
    </citation>
    <scope>NUCLEOTIDE SEQUENCE [LARGE SCALE GENOMIC DNA]</scope>
    <source>
        <strain evidence="1 2">HBP1</strain>
    </source>
</reference>
<dbReference type="KEGG" id="pnt:G5B91_07480"/>
<dbReference type="RefSeq" id="WP_128082622.1">
    <property type="nucleotide sequence ID" value="NZ_CP049140.1"/>
</dbReference>
<accession>A0A6G6IT39</accession>
<name>A0A6G6IT39_PSENT</name>
<sequence>MSLSRIELIELLGGVVVELDVLRSQFKLGDPIRGDLDEARSELSFYTDKMIRHHISEGSKSFVELTSSLQVVNDQLRSSIRDVSKIASNLQLVVQIIGIVDEIVKLIPVSVLFRSHLAS</sequence>
<dbReference type="Proteomes" id="UP000501063">
    <property type="component" value="Chromosome"/>
</dbReference>
<evidence type="ECO:0000313" key="2">
    <source>
        <dbReference type="Proteomes" id="UP000501063"/>
    </source>
</evidence>
<organism evidence="1 2">
    <name type="scientific">Pseudomonas nitroreducens</name>
    <dbReference type="NCBI Taxonomy" id="46680"/>
    <lineage>
        <taxon>Bacteria</taxon>
        <taxon>Pseudomonadati</taxon>
        <taxon>Pseudomonadota</taxon>
        <taxon>Gammaproteobacteria</taxon>
        <taxon>Pseudomonadales</taxon>
        <taxon>Pseudomonadaceae</taxon>
        <taxon>Pseudomonas</taxon>
    </lineage>
</organism>
<protein>
    <submittedName>
        <fullName evidence="1">Uncharacterized protein</fullName>
    </submittedName>
</protein>